<protein>
    <recommendedName>
        <fullName evidence="3">DUF3447 domain-containing protein</fullName>
    </recommendedName>
</protein>
<proteinExistence type="predicted"/>
<dbReference type="EMBL" id="JAPFFF010000011">
    <property type="protein sequence ID" value="KAK8878639.1"/>
    <property type="molecule type" value="Genomic_DNA"/>
</dbReference>
<evidence type="ECO:0000313" key="2">
    <source>
        <dbReference type="Proteomes" id="UP001470230"/>
    </source>
</evidence>
<evidence type="ECO:0000313" key="1">
    <source>
        <dbReference type="EMBL" id="KAK8878639.1"/>
    </source>
</evidence>
<sequence length="357" mass="42783">MKSNAEDNYGNFVQFITDQQIQEDKYEIKSLIQMINKISDNHQRVFNFIEKIERILKLLKADINKYFTNLEKFELFEGNKRILLFLIEEKIITIDETIFSRLASEENKAMKYIEYFGPEIKEILTEEFVTTYFNKHEELKKEEIVKRIPEEIGEEFYAKRKIGENDNKLCELIRQKKATDFIVYVNLNNIRLQCYVEESIFETNSFLITDENDKSIKKVKLIEYAAFFESNESINYMKMNKVELIPSLWLYTVHSSNAELIKDLEDNHVLPPDNDYEQVLKESIKCHHKDVVNYIIDNLINEEELNNNIENDYYGNLYEYCFKYYNFCFLPDVVKTTNLFFFFIYVNMVITHLSNII</sequence>
<dbReference type="Proteomes" id="UP001470230">
    <property type="component" value="Unassembled WGS sequence"/>
</dbReference>
<accession>A0ABR2JLN1</accession>
<name>A0ABR2JLN1_9EUKA</name>
<gene>
    <name evidence="1" type="ORF">M9Y10_005419</name>
</gene>
<comment type="caution">
    <text evidence="1">The sequence shown here is derived from an EMBL/GenBank/DDBJ whole genome shotgun (WGS) entry which is preliminary data.</text>
</comment>
<reference evidence="1 2" key="1">
    <citation type="submission" date="2024-04" db="EMBL/GenBank/DDBJ databases">
        <title>Tritrichomonas musculus Genome.</title>
        <authorList>
            <person name="Alves-Ferreira E."/>
            <person name="Grigg M."/>
            <person name="Lorenzi H."/>
            <person name="Galac M."/>
        </authorList>
    </citation>
    <scope>NUCLEOTIDE SEQUENCE [LARGE SCALE GENOMIC DNA]</scope>
    <source>
        <strain evidence="1 2">EAF2021</strain>
    </source>
</reference>
<keyword evidence="2" id="KW-1185">Reference proteome</keyword>
<organism evidence="1 2">
    <name type="scientific">Tritrichomonas musculus</name>
    <dbReference type="NCBI Taxonomy" id="1915356"/>
    <lineage>
        <taxon>Eukaryota</taxon>
        <taxon>Metamonada</taxon>
        <taxon>Parabasalia</taxon>
        <taxon>Tritrichomonadida</taxon>
        <taxon>Tritrichomonadidae</taxon>
        <taxon>Tritrichomonas</taxon>
    </lineage>
</organism>
<evidence type="ECO:0008006" key="3">
    <source>
        <dbReference type="Google" id="ProtNLM"/>
    </source>
</evidence>